<evidence type="ECO:0000256" key="1">
    <source>
        <dbReference type="SAM" id="MobiDB-lite"/>
    </source>
</evidence>
<evidence type="ECO:0000313" key="3">
    <source>
        <dbReference type="Proteomes" id="UP000070544"/>
    </source>
</evidence>
<reference evidence="2 3" key="1">
    <citation type="journal article" date="2015" name="Genome Biol. Evol.">
        <title>Phylogenomic analyses indicate that early fungi evolved digesting cell walls of algal ancestors of land plants.</title>
        <authorList>
            <person name="Chang Y."/>
            <person name="Wang S."/>
            <person name="Sekimoto S."/>
            <person name="Aerts A.L."/>
            <person name="Choi C."/>
            <person name="Clum A."/>
            <person name="LaButti K.M."/>
            <person name="Lindquist E.A."/>
            <person name="Yee Ngan C."/>
            <person name="Ohm R.A."/>
            <person name="Salamov A.A."/>
            <person name="Grigoriev I.V."/>
            <person name="Spatafora J.W."/>
            <person name="Berbee M.L."/>
        </authorList>
    </citation>
    <scope>NUCLEOTIDE SEQUENCE [LARGE SCALE GENOMIC DNA]</scope>
    <source>
        <strain evidence="2 3">JEL478</strain>
    </source>
</reference>
<feature type="region of interest" description="Disordered" evidence="1">
    <location>
        <begin position="51"/>
        <end position="113"/>
    </location>
</feature>
<evidence type="ECO:0000313" key="2">
    <source>
        <dbReference type="EMBL" id="KXS20503.1"/>
    </source>
</evidence>
<sequence length="327" mass="36471">MQCMSQTPRLSSSVNRPTMYCHAMGYTSEVFDDGYCGTNNTVRRDRQQYASYPRGEASEAPPTTGTGAGTEGGKALPGVCPTPAPSNTERFDGRQAPVDRRGQSSPERRMGGNGWFEVVSADELLLNPSPEATLLGKTHKMSKWVKFRSPFGSQGQITKMDVTRLKVVQVLYFSKNLIARFDVGPDIRSREALSGISEHSSSYTFIPDWTGAMDARRGPCLFAFRLRRASVDCEDHDSSSDHTACSRRLNSGPGGHYWFLSRRGKDGKVLDRRSRVNFFPRTLDAPTQRHLCEIQRSFVSAYVGLRVDNDDSEEVGVWCGWKEKNAF</sequence>
<keyword evidence="3" id="KW-1185">Reference proteome</keyword>
<dbReference type="Proteomes" id="UP000070544">
    <property type="component" value="Unassembled WGS sequence"/>
</dbReference>
<organism evidence="2 3">
    <name type="scientific">Gonapodya prolifera (strain JEL478)</name>
    <name type="common">Monoblepharis prolifera</name>
    <dbReference type="NCBI Taxonomy" id="1344416"/>
    <lineage>
        <taxon>Eukaryota</taxon>
        <taxon>Fungi</taxon>
        <taxon>Fungi incertae sedis</taxon>
        <taxon>Chytridiomycota</taxon>
        <taxon>Chytridiomycota incertae sedis</taxon>
        <taxon>Monoblepharidomycetes</taxon>
        <taxon>Monoblepharidales</taxon>
        <taxon>Gonapodyaceae</taxon>
        <taxon>Gonapodya</taxon>
    </lineage>
</organism>
<accession>A0A139AV99</accession>
<name>A0A139AV99_GONPJ</name>
<gene>
    <name evidence="2" type="ORF">M427DRAFT_142760</name>
</gene>
<dbReference type="EMBL" id="KQ965735">
    <property type="protein sequence ID" value="KXS20503.1"/>
    <property type="molecule type" value="Genomic_DNA"/>
</dbReference>
<protein>
    <submittedName>
        <fullName evidence="2">Uncharacterized protein</fullName>
    </submittedName>
</protein>
<feature type="compositionally biased region" description="Basic and acidic residues" evidence="1">
    <location>
        <begin position="89"/>
        <end position="110"/>
    </location>
</feature>
<dbReference type="AlphaFoldDB" id="A0A139AV99"/>
<proteinExistence type="predicted"/>